<proteinExistence type="predicted"/>
<reference evidence="2 3" key="1">
    <citation type="submission" date="2016-10" db="EMBL/GenBank/DDBJ databases">
        <authorList>
            <person name="de Groot N.N."/>
        </authorList>
    </citation>
    <scope>NUCLEOTIDE SEQUENCE [LARGE SCALE GENOMIC DNA]</scope>
    <source>
        <strain evidence="2 3">DSM 15695</strain>
    </source>
</reference>
<dbReference type="RefSeq" id="WP_159428885.1">
    <property type="nucleotide sequence ID" value="NZ_CALUDV010000005.1"/>
</dbReference>
<dbReference type="SUPFAM" id="SSF52833">
    <property type="entry name" value="Thioredoxin-like"/>
    <property type="match status" value="1"/>
</dbReference>
<organism evidence="2 3">
    <name type="scientific">Ignavigranum ruoffiae</name>
    <dbReference type="NCBI Taxonomy" id="89093"/>
    <lineage>
        <taxon>Bacteria</taxon>
        <taxon>Bacillati</taxon>
        <taxon>Bacillota</taxon>
        <taxon>Bacilli</taxon>
        <taxon>Lactobacillales</taxon>
        <taxon>Aerococcaceae</taxon>
        <taxon>Ignavigranum</taxon>
    </lineage>
</organism>
<dbReference type="InterPro" id="IPR036249">
    <property type="entry name" value="Thioredoxin-like_sf"/>
</dbReference>
<dbReference type="PANTHER" id="PTHR36450">
    <property type="entry name" value="THIOREDOXIN"/>
    <property type="match status" value="1"/>
</dbReference>
<dbReference type="Gene3D" id="3.40.30.10">
    <property type="entry name" value="Glutaredoxin"/>
    <property type="match status" value="1"/>
</dbReference>
<dbReference type="OrthoDB" id="9800630at2"/>
<feature type="domain" description="Thioredoxin-like fold" evidence="1">
    <location>
        <begin position="1"/>
        <end position="76"/>
    </location>
</feature>
<dbReference type="PANTHER" id="PTHR36450:SF1">
    <property type="entry name" value="THIOREDOXIN"/>
    <property type="match status" value="1"/>
</dbReference>
<protein>
    <submittedName>
        <fullName evidence="2">Thioredoxin domain-containing protein</fullName>
    </submittedName>
</protein>
<evidence type="ECO:0000313" key="2">
    <source>
        <dbReference type="EMBL" id="SEQ31428.1"/>
    </source>
</evidence>
<gene>
    <name evidence="2" type="ORF">SAMN04488558_10831</name>
</gene>
<dbReference type="Proteomes" id="UP000198833">
    <property type="component" value="Unassembled WGS sequence"/>
</dbReference>
<accession>A0A1H9F2G5</accession>
<evidence type="ECO:0000259" key="1">
    <source>
        <dbReference type="Pfam" id="PF13192"/>
    </source>
</evidence>
<dbReference type="AlphaFoldDB" id="A0A1H9F2G5"/>
<dbReference type="EMBL" id="FOEN01000008">
    <property type="protein sequence ID" value="SEQ31428.1"/>
    <property type="molecule type" value="Genomic_DNA"/>
</dbReference>
<keyword evidence="3" id="KW-1185">Reference proteome</keyword>
<evidence type="ECO:0000313" key="3">
    <source>
        <dbReference type="Proteomes" id="UP000198833"/>
    </source>
</evidence>
<dbReference type="InterPro" id="IPR005243">
    <property type="entry name" value="THIRX-like_proc"/>
</dbReference>
<dbReference type="InterPro" id="IPR012336">
    <property type="entry name" value="Thioredoxin-like_fold"/>
</dbReference>
<dbReference type="Pfam" id="PF13192">
    <property type="entry name" value="Thioredoxin_3"/>
    <property type="match status" value="1"/>
</dbReference>
<sequence>MDIIILGPVSQACMKLEQAIVKTVVKLGIDAHIMHNMDESEQRKYEELEPPILLINNQVVCSGHVPDQTEIESLLQEHVE</sequence>
<name>A0A1H9F2G5_9LACT</name>